<sequence length="370" mass="41114">MDATTLAPAPPPLPPLDNTLGAVLLGTFAGLILEGLLIHQSIRYFRLYPNDTLLLKLWVSAVMFIETLNSALNIHQCFYTMVVNYYNPLALEEPPVWSVWFSVSSHRYANGVLLGERSVFLITGVGSAALTECFFMRRVWLVGRQYRVLVIIAMVFEMMFMGCYLSLLSRWNAPNLQEFLGETWLLTLGSGLFGCGDLMIASVLIYVLRKSRTGIKRTNWTLDVLVRYTFTTGFIITFFQVISIICSSLWPRTCIFWPIDVILTKTAASSMLISLIMRNWLGSTEVTDMDPMSPFTTSIKFQGSQGPMNLSTFRSKFTQNASKSGCTAESEDIELGVGGEAGKGSSSREVLHITAKGNGDGFVRHVGDNV</sequence>
<dbReference type="EMBL" id="ML122334">
    <property type="protein sequence ID" value="RPD52941.1"/>
    <property type="molecule type" value="Genomic_DNA"/>
</dbReference>
<dbReference type="STRING" id="1328759.A0A5C2RP93"/>
<evidence type="ECO:0000256" key="1">
    <source>
        <dbReference type="SAM" id="Phobius"/>
    </source>
</evidence>
<organism evidence="3 4">
    <name type="scientific">Lentinus tigrinus ALCF2SS1-6</name>
    <dbReference type="NCBI Taxonomy" id="1328759"/>
    <lineage>
        <taxon>Eukaryota</taxon>
        <taxon>Fungi</taxon>
        <taxon>Dikarya</taxon>
        <taxon>Basidiomycota</taxon>
        <taxon>Agaricomycotina</taxon>
        <taxon>Agaricomycetes</taxon>
        <taxon>Polyporales</taxon>
        <taxon>Polyporaceae</taxon>
        <taxon>Lentinus</taxon>
    </lineage>
</organism>
<feature type="domain" description="DUF6534" evidence="2">
    <location>
        <begin position="196"/>
        <end position="279"/>
    </location>
</feature>
<dbReference type="Proteomes" id="UP000313359">
    <property type="component" value="Unassembled WGS sequence"/>
</dbReference>
<keyword evidence="1" id="KW-0812">Transmembrane</keyword>
<dbReference type="PANTHER" id="PTHR40465">
    <property type="entry name" value="CHROMOSOME 1, WHOLE GENOME SHOTGUN SEQUENCE"/>
    <property type="match status" value="1"/>
</dbReference>
<dbReference type="Pfam" id="PF20152">
    <property type="entry name" value="DUF6534"/>
    <property type="match status" value="1"/>
</dbReference>
<reference evidence="3" key="1">
    <citation type="journal article" date="2018" name="Genome Biol. Evol.">
        <title>Genomics and development of Lentinus tigrinus, a white-rot wood-decaying mushroom with dimorphic fruiting bodies.</title>
        <authorList>
            <person name="Wu B."/>
            <person name="Xu Z."/>
            <person name="Knudson A."/>
            <person name="Carlson A."/>
            <person name="Chen N."/>
            <person name="Kovaka S."/>
            <person name="LaButti K."/>
            <person name="Lipzen A."/>
            <person name="Pennachio C."/>
            <person name="Riley R."/>
            <person name="Schakwitz W."/>
            <person name="Umezawa K."/>
            <person name="Ohm R.A."/>
            <person name="Grigoriev I.V."/>
            <person name="Nagy L.G."/>
            <person name="Gibbons J."/>
            <person name="Hibbett D."/>
        </authorList>
    </citation>
    <scope>NUCLEOTIDE SEQUENCE [LARGE SCALE GENOMIC DNA]</scope>
    <source>
        <strain evidence="3">ALCF2SS1-6</strain>
    </source>
</reference>
<dbReference type="PANTHER" id="PTHR40465:SF1">
    <property type="entry name" value="DUF6534 DOMAIN-CONTAINING PROTEIN"/>
    <property type="match status" value="1"/>
</dbReference>
<dbReference type="AlphaFoldDB" id="A0A5C2RP93"/>
<evidence type="ECO:0000313" key="3">
    <source>
        <dbReference type="EMBL" id="RPD52941.1"/>
    </source>
</evidence>
<dbReference type="InterPro" id="IPR045339">
    <property type="entry name" value="DUF6534"/>
</dbReference>
<proteinExistence type="predicted"/>
<protein>
    <recommendedName>
        <fullName evidence="2">DUF6534 domain-containing protein</fullName>
    </recommendedName>
</protein>
<feature type="transmembrane region" description="Helical" evidence="1">
    <location>
        <begin position="20"/>
        <end position="41"/>
    </location>
</feature>
<accession>A0A5C2RP93</accession>
<evidence type="ECO:0000313" key="4">
    <source>
        <dbReference type="Proteomes" id="UP000313359"/>
    </source>
</evidence>
<feature type="transmembrane region" description="Helical" evidence="1">
    <location>
        <begin position="148"/>
        <end position="167"/>
    </location>
</feature>
<name>A0A5C2RP93_9APHY</name>
<keyword evidence="1" id="KW-0472">Membrane</keyword>
<feature type="transmembrane region" description="Helical" evidence="1">
    <location>
        <begin position="228"/>
        <end position="250"/>
    </location>
</feature>
<keyword evidence="1" id="KW-1133">Transmembrane helix</keyword>
<dbReference type="OrthoDB" id="2747086at2759"/>
<keyword evidence="4" id="KW-1185">Reference proteome</keyword>
<gene>
    <name evidence="3" type="ORF">L227DRAFT_658565</name>
</gene>
<evidence type="ECO:0000259" key="2">
    <source>
        <dbReference type="Pfam" id="PF20152"/>
    </source>
</evidence>
<feature type="transmembrane region" description="Helical" evidence="1">
    <location>
        <begin position="187"/>
        <end position="208"/>
    </location>
</feature>